<dbReference type="InterPro" id="IPR036185">
    <property type="entry name" value="DNA_heli_DnaB-like_N_sf"/>
</dbReference>
<sequence length="427" mass="46664">MPDPQTNPDAEKAVLGACLNSPAAMATAVTVVRPEDFYVPAHETIWDAMLSLHDSGQSVDEHTLPAALKRSGDLQRVGGLLVIADLIGAGINPAAIREHARIVAETGVLRRMTMAGQRVTQLASDGAISPRELAALALAEIEAAYRPTVDERATRVSDFIDDVIDDLEQRDQPSGLEWPYRTTRRCLNPLTPGQLILVAARPGAGKSVMCVDLARDVAIRQGKSVILWSLEMSREEILKRLLAAESRVHLSRIQARDLTAEDWDRIAKATVRIREADLHIVDDPTATVSDIRAAIKTHQPDLLVLDYVQLGTMNPKVERRQGLEEFTRGLKLTAKAAGIPVVTAAQLGRGPEMRVDHTPLLSDLRESGSLENDADTVVLLYRPDYYEAESPRAGELDLIVAKQRNGPTDTIALVHQLHYSRIVDAAA</sequence>
<dbReference type="SMART" id="SM00382">
    <property type="entry name" value="AAA"/>
    <property type="match status" value="1"/>
</dbReference>
<keyword evidence="7" id="KW-0067">ATP-binding</keyword>
<keyword evidence="5" id="KW-0378">Hydrolase</keyword>
<feature type="domain" description="SF4 helicase" evidence="12">
    <location>
        <begin position="169"/>
        <end position="427"/>
    </location>
</feature>
<organism evidence="13 14">
    <name type="scientific">Sanguibacter inulinus</name>
    <dbReference type="NCBI Taxonomy" id="60922"/>
    <lineage>
        <taxon>Bacteria</taxon>
        <taxon>Bacillati</taxon>
        <taxon>Actinomycetota</taxon>
        <taxon>Actinomycetes</taxon>
        <taxon>Micrococcales</taxon>
        <taxon>Sanguibacteraceae</taxon>
        <taxon>Sanguibacter</taxon>
    </lineage>
</organism>
<accession>A0A853ER99</accession>
<keyword evidence="6 13" id="KW-0347">Helicase</keyword>
<dbReference type="RefSeq" id="WP_179912832.1">
    <property type="nucleotide sequence ID" value="NZ_JACBYE010000009.1"/>
</dbReference>
<dbReference type="EMBL" id="JACBYE010000009">
    <property type="protein sequence ID" value="NYS93099.1"/>
    <property type="molecule type" value="Genomic_DNA"/>
</dbReference>
<comment type="catalytic activity">
    <reaction evidence="11">
        <text>ATP + H2O = ADP + phosphate + H(+)</text>
        <dbReference type="Rhea" id="RHEA:13065"/>
        <dbReference type="ChEBI" id="CHEBI:15377"/>
        <dbReference type="ChEBI" id="CHEBI:15378"/>
        <dbReference type="ChEBI" id="CHEBI:30616"/>
        <dbReference type="ChEBI" id="CHEBI:43474"/>
        <dbReference type="ChEBI" id="CHEBI:456216"/>
        <dbReference type="EC" id="5.6.2.3"/>
    </reaction>
</comment>
<evidence type="ECO:0000313" key="13">
    <source>
        <dbReference type="EMBL" id="NYS93099.1"/>
    </source>
</evidence>
<keyword evidence="4" id="KW-0547">Nucleotide-binding</keyword>
<dbReference type="InterPro" id="IPR016136">
    <property type="entry name" value="DNA_helicase_N/primase_C"/>
</dbReference>
<dbReference type="CDD" id="cd00984">
    <property type="entry name" value="DnaB_C"/>
    <property type="match status" value="1"/>
</dbReference>
<evidence type="ECO:0000256" key="10">
    <source>
        <dbReference type="ARBA" id="ARBA00044969"/>
    </source>
</evidence>
<evidence type="ECO:0000259" key="12">
    <source>
        <dbReference type="PROSITE" id="PS51199"/>
    </source>
</evidence>
<dbReference type="Gene3D" id="1.10.860.10">
    <property type="entry name" value="DNAb Helicase, Chain A"/>
    <property type="match status" value="1"/>
</dbReference>
<dbReference type="InterPro" id="IPR027417">
    <property type="entry name" value="P-loop_NTPase"/>
</dbReference>
<protein>
    <recommendedName>
        <fullName evidence="10">DNA 5'-3' helicase</fullName>
        <ecNumber evidence="10">5.6.2.3</ecNumber>
    </recommendedName>
</protein>
<gene>
    <name evidence="13" type="ORF">HZZ10_06090</name>
</gene>
<dbReference type="PANTHER" id="PTHR30153:SF2">
    <property type="entry name" value="REPLICATIVE DNA HELICASE"/>
    <property type="match status" value="1"/>
</dbReference>
<evidence type="ECO:0000256" key="9">
    <source>
        <dbReference type="ARBA" id="ARBA00023235"/>
    </source>
</evidence>
<keyword evidence="2" id="KW-0639">Primosome</keyword>
<keyword evidence="8" id="KW-0238">DNA-binding</keyword>
<name>A0A853ER99_9MICO</name>
<evidence type="ECO:0000256" key="3">
    <source>
        <dbReference type="ARBA" id="ARBA00022705"/>
    </source>
</evidence>
<evidence type="ECO:0000256" key="8">
    <source>
        <dbReference type="ARBA" id="ARBA00023125"/>
    </source>
</evidence>
<dbReference type="InterPro" id="IPR007694">
    <property type="entry name" value="DNA_helicase_DnaB-like_C"/>
</dbReference>
<keyword evidence="3" id="KW-0235">DNA replication</keyword>
<evidence type="ECO:0000256" key="4">
    <source>
        <dbReference type="ARBA" id="ARBA00022741"/>
    </source>
</evidence>
<dbReference type="GO" id="GO:0005524">
    <property type="term" value="F:ATP binding"/>
    <property type="evidence" value="ECO:0007669"/>
    <property type="project" value="UniProtKB-KW"/>
</dbReference>
<evidence type="ECO:0000256" key="2">
    <source>
        <dbReference type="ARBA" id="ARBA00022515"/>
    </source>
</evidence>
<dbReference type="AlphaFoldDB" id="A0A853ER99"/>
<dbReference type="InterPro" id="IPR007693">
    <property type="entry name" value="DNA_helicase_DnaB-like_N"/>
</dbReference>
<dbReference type="Pfam" id="PF03796">
    <property type="entry name" value="DnaB_C"/>
    <property type="match status" value="1"/>
</dbReference>
<evidence type="ECO:0000256" key="7">
    <source>
        <dbReference type="ARBA" id="ARBA00022840"/>
    </source>
</evidence>
<dbReference type="SUPFAM" id="SSF52540">
    <property type="entry name" value="P-loop containing nucleoside triphosphate hydrolases"/>
    <property type="match status" value="1"/>
</dbReference>
<dbReference type="EC" id="5.6.2.3" evidence="10"/>
<comment type="caution">
    <text evidence="13">The sequence shown here is derived from an EMBL/GenBank/DDBJ whole genome shotgun (WGS) entry which is preliminary data.</text>
</comment>
<evidence type="ECO:0000256" key="6">
    <source>
        <dbReference type="ARBA" id="ARBA00022806"/>
    </source>
</evidence>
<comment type="similarity">
    <text evidence="1">Belongs to the helicase family. DnaB subfamily.</text>
</comment>
<dbReference type="Gene3D" id="3.40.50.300">
    <property type="entry name" value="P-loop containing nucleotide triphosphate hydrolases"/>
    <property type="match status" value="1"/>
</dbReference>
<evidence type="ECO:0000313" key="14">
    <source>
        <dbReference type="Proteomes" id="UP000561011"/>
    </source>
</evidence>
<dbReference type="GO" id="GO:0003677">
    <property type="term" value="F:DNA binding"/>
    <property type="evidence" value="ECO:0007669"/>
    <property type="project" value="UniProtKB-KW"/>
</dbReference>
<evidence type="ECO:0000256" key="11">
    <source>
        <dbReference type="ARBA" id="ARBA00048954"/>
    </source>
</evidence>
<dbReference type="Pfam" id="PF00772">
    <property type="entry name" value="DnaB"/>
    <property type="match status" value="1"/>
</dbReference>
<dbReference type="SUPFAM" id="SSF48024">
    <property type="entry name" value="N-terminal domain of DnaB helicase"/>
    <property type="match status" value="1"/>
</dbReference>
<keyword evidence="14" id="KW-1185">Reference proteome</keyword>
<proteinExistence type="inferred from homology"/>
<evidence type="ECO:0000256" key="5">
    <source>
        <dbReference type="ARBA" id="ARBA00022801"/>
    </source>
</evidence>
<reference evidence="13 14" key="1">
    <citation type="submission" date="2020-07" db="EMBL/GenBank/DDBJ databases">
        <title>MOT database genomes.</title>
        <authorList>
            <person name="Joseph S."/>
            <person name="Aduse-Opoku J."/>
            <person name="Hashim A."/>
            <person name="Wade W."/>
            <person name="Curtis M."/>
        </authorList>
    </citation>
    <scope>NUCLEOTIDE SEQUENCE [LARGE SCALE GENOMIC DNA]</scope>
    <source>
        <strain evidence="13 14">DSM 100099</strain>
    </source>
</reference>
<dbReference type="GO" id="GO:0005829">
    <property type="term" value="C:cytosol"/>
    <property type="evidence" value="ECO:0007669"/>
    <property type="project" value="TreeGrafter"/>
</dbReference>
<keyword evidence="9" id="KW-0413">Isomerase</keyword>
<dbReference type="Proteomes" id="UP000561011">
    <property type="component" value="Unassembled WGS sequence"/>
</dbReference>
<dbReference type="PANTHER" id="PTHR30153">
    <property type="entry name" value="REPLICATIVE DNA HELICASE DNAB"/>
    <property type="match status" value="1"/>
</dbReference>
<dbReference type="GO" id="GO:0016787">
    <property type="term" value="F:hydrolase activity"/>
    <property type="evidence" value="ECO:0007669"/>
    <property type="project" value="UniProtKB-KW"/>
</dbReference>
<dbReference type="GO" id="GO:1990077">
    <property type="term" value="C:primosome complex"/>
    <property type="evidence" value="ECO:0007669"/>
    <property type="project" value="UniProtKB-KW"/>
</dbReference>
<evidence type="ECO:0000256" key="1">
    <source>
        <dbReference type="ARBA" id="ARBA00008428"/>
    </source>
</evidence>
<dbReference type="InterPro" id="IPR003593">
    <property type="entry name" value="AAA+_ATPase"/>
</dbReference>
<dbReference type="GO" id="GO:0043139">
    <property type="term" value="F:5'-3' DNA helicase activity"/>
    <property type="evidence" value="ECO:0007669"/>
    <property type="project" value="UniProtKB-EC"/>
</dbReference>
<dbReference type="GO" id="GO:0006269">
    <property type="term" value="P:DNA replication, synthesis of primer"/>
    <property type="evidence" value="ECO:0007669"/>
    <property type="project" value="UniProtKB-KW"/>
</dbReference>
<dbReference type="PROSITE" id="PS51199">
    <property type="entry name" value="SF4_HELICASE"/>
    <property type="match status" value="1"/>
</dbReference>